<sequence length="62" mass="7157">MPEPVVGEPYHHEGREGDADHPREGWYVLLDEDGDRTVFGPFVTRAHARHFALHVMSQDHDH</sequence>
<evidence type="ECO:0000313" key="3">
    <source>
        <dbReference type="Proteomes" id="UP000015346"/>
    </source>
</evidence>
<keyword evidence="3" id="KW-1185">Reference proteome</keyword>
<feature type="compositionally biased region" description="Basic and acidic residues" evidence="1">
    <location>
        <begin position="9"/>
        <end position="21"/>
    </location>
</feature>
<feature type="region of interest" description="Disordered" evidence="1">
    <location>
        <begin position="1"/>
        <end position="21"/>
    </location>
</feature>
<comment type="caution">
    <text evidence="2">The sequence shown here is derived from an EMBL/GenBank/DDBJ whole genome shotgun (WGS) entry which is preliminary data.</text>
</comment>
<proteinExistence type="predicted"/>
<gene>
    <name evidence="2" type="ORF">ruthe_03103</name>
</gene>
<dbReference type="EMBL" id="AOLV01000038">
    <property type="protein sequence ID" value="EPX82878.1"/>
    <property type="molecule type" value="Genomic_DNA"/>
</dbReference>
<dbReference type="HOGENOM" id="CLU_2901481_0_0_5"/>
<organism evidence="2 3">
    <name type="scientific">Rubellimicrobium thermophilum DSM 16684</name>
    <dbReference type="NCBI Taxonomy" id="1123069"/>
    <lineage>
        <taxon>Bacteria</taxon>
        <taxon>Pseudomonadati</taxon>
        <taxon>Pseudomonadota</taxon>
        <taxon>Alphaproteobacteria</taxon>
        <taxon>Rhodobacterales</taxon>
        <taxon>Roseobacteraceae</taxon>
        <taxon>Rubellimicrobium</taxon>
    </lineage>
</organism>
<dbReference type="AlphaFoldDB" id="S9QT93"/>
<dbReference type="STRING" id="1123069.ruthe_03103"/>
<protein>
    <submittedName>
        <fullName evidence="2">Uncharacterized protein</fullName>
    </submittedName>
</protein>
<evidence type="ECO:0000313" key="2">
    <source>
        <dbReference type="EMBL" id="EPX82878.1"/>
    </source>
</evidence>
<evidence type="ECO:0000256" key="1">
    <source>
        <dbReference type="SAM" id="MobiDB-lite"/>
    </source>
</evidence>
<dbReference type="Proteomes" id="UP000015346">
    <property type="component" value="Unassembled WGS sequence"/>
</dbReference>
<name>S9QT93_9RHOB</name>
<dbReference type="RefSeq" id="WP_021099160.1">
    <property type="nucleotide sequence ID" value="NZ_KE557324.1"/>
</dbReference>
<accession>S9QT93</accession>
<reference evidence="2 3" key="1">
    <citation type="journal article" date="2013" name="Stand. Genomic Sci.">
        <title>Genome sequence of the reddish-pigmented Rubellimicrobium thermophilum type strain (DSM 16684(T)), a member of the Roseobacter clade.</title>
        <authorList>
            <person name="Fiebig A."/>
            <person name="Riedel T."/>
            <person name="Gronow S."/>
            <person name="Petersen J."/>
            <person name="Klenk H.P."/>
            <person name="Goker M."/>
        </authorList>
    </citation>
    <scope>NUCLEOTIDE SEQUENCE [LARGE SCALE GENOMIC DNA]</scope>
    <source>
        <strain evidence="2 3">DSM 16684</strain>
    </source>
</reference>